<dbReference type="InterPro" id="IPR051531">
    <property type="entry name" value="N-acetyltransferase"/>
</dbReference>
<dbReference type="Pfam" id="PF13302">
    <property type="entry name" value="Acetyltransf_3"/>
    <property type="match status" value="1"/>
</dbReference>
<sequence>MNPKYWKMGFATEVANLLISYGFKQLKLHRIFATCDPRNIGSLRVLEKVGMMKEGRIREHILIKDGWRDSLLYSVLEQEWNGN</sequence>
<dbReference type="InterPro" id="IPR000182">
    <property type="entry name" value="GNAT_dom"/>
</dbReference>
<gene>
    <name evidence="5" type="ORF">RWD45_15875</name>
</gene>
<dbReference type="SUPFAM" id="SSF55729">
    <property type="entry name" value="Acyl-CoA N-acyltransferases (Nat)"/>
    <property type="match status" value="1"/>
</dbReference>
<comment type="similarity">
    <text evidence="3">Belongs to the acetyltransferase family. RimJ subfamily.</text>
</comment>
<organism evidence="5 6">
    <name type="scientific">Paracerasibacillus soli</name>
    <dbReference type="NCBI Taxonomy" id="480284"/>
    <lineage>
        <taxon>Bacteria</taxon>
        <taxon>Bacillati</taxon>
        <taxon>Bacillota</taxon>
        <taxon>Bacilli</taxon>
        <taxon>Bacillales</taxon>
        <taxon>Bacillaceae</taxon>
        <taxon>Paracerasibacillus</taxon>
    </lineage>
</organism>
<evidence type="ECO:0000313" key="6">
    <source>
        <dbReference type="Proteomes" id="UP001275315"/>
    </source>
</evidence>
<evidence type="ECO:0000256" key="2">
    <source>
        <dbReference type="ARBA" id="ARBA00023315"/>
    </source>
</evidence>
<dbReference type="Gene3D" id="3.40.630.30">
    <property type="match status" value="1"/>
</dbReference>
<dbReference type="InterPro" id="IPR016181">
    <property type="entry name" value="Acyl_CoA_acyltransferase"/>
</dbReference>
<keyword evidence="1 5" id="KW-0808">Transferase</keyword>
<dbReference type="PROSITE" id="PS51186">
    <property type="entry name" value="GNAT"/>
    <property type="match status" value="1"/>
</dbReference>
<evidence type="ECO:0000256" key="1">
    <source>
        <dbReference type="ARBA" id="ARBA00022679"/>
    </source>
</evidence>
<keyword evidence="6" id="KW-1185">Reference proteome</keyword>
<accession>A0ABU5CU74</accession>
<proteinExistence type="inferred from homology"/>
<name>A0ABU5CU74_9BACI</name>
<protein>
    <submittedName>
        <fullName evidence="5">GNAT family protein</fullName>
        <ecNumber evidence="5">2.-.-.-</ecNumber>
    </submittedName>
</protein>
<feature type="domain" description="N-acetyltransferase" evidence="4">
    <location>
        <begin position="1"/>
        <end position="74"/>
    </location>
</feature>
<evidence type="ECO:0000256" key="3">
    <source>
        <dbReference type="ARBA" id="ARBA00038502"/>
    </source>
</evidence>
<reference evidence="5 6" key="1">
    <citation type="submission" date="2023-10" db="EMBL/GenBank/DDBJ databases">
        <title>Virgibacillus soli CC-YMP-6 genome.</title>
        <authorList>
            <person name="Miliotis G."/>
            <person name="Sengupta P."/>
            <person name="Hameed A."/>
            <person name="Chuvochina M."/>
            <person name="Mcdonagh F."/>
            <person name="Simpson A.C."/>
            <person name="Singh N.K."/>
            <person name="Rekha P.D."/>
            <person name="Raman K."/>
            <person name="Hugenholtz P."/>
            <person name="Venkateswaran K."/>
        </authorList>
    </citation>
    <scope>NUCLEOTIDE SEQUENCE [LARGE SCALE GENOMIC DNA]</scope>
    <source>
        <strain evidence="5 6">CC-YMP-6</strain>
    </source>
</reference>
<dbReference type="EC" id="2.-.-.-" evidence="5"/>
<dbReference type="EMBL" id="JAWDIQ010000002">
    <property type="protein sequence ID" value="MDY0409775.1"/>
    <property type="molecule type" value="Genomic_DNA"/>
</dbReference>
<dbReference type="GO" id="GO:0016740">
    <property type="term" value="F:transferase activity"/>
    <property type="evidence" value="ECO:0007669"/>
    <property type="project" value="UniProtKB-KW"/>
</dbReference>
<comment type="caution">
    <text evidence="5">The sequence shown here is derived from an EMBL/GenBank/DDBJ whole genome shotgun (WGS) entry which is preliminary data.</text>
</comment>
<dbReference type="RefSeq" id="WP_320380665.1">
    <property type="nucleotide sequence ID" value="NZ_JAWDIQ010000002.1"/>
</dbReference>
<keyword evidence="2" id="KW-0012">Acyltransferase</keyword>
<evidence type="ECO:0000259" key="4">
    <source>
        <dbReference type="PROSITE" id="PS51186"/>
    </source>
</evidence>
<dbReference type="Proteomes" id="UP001275315">
    <property type="component" value="Unassembled WGS sequence"/>
</dbReference>
<evidence type="ECO:0000313" key="5">
    <source>
        <dbReference type="EMBL" id="MDY0409775.1"/>
    </source>
</evidence>
<dbReference type="PANTHER" id="PTHR43792">
    <property type="entry name" value="GNAT FAMILY, PUTATIVE (AFU_ORTHOLOGUE AFUA_3G00765)-RELATED-RELATED"/>
    <property type="match status" value="1"/>
</dbReference>
<dbReference type="PANTHER" id="PTHR43792:SF8">
    <property type="entry name" value="[RIBOSOMAL PROTEIN US5]-ALANINE N-ACETYLTRANSFERASE"/>
    <property type="match status" value="1"/>
</dbReference>